<name>A0A0K6FQ23_9AGAM</name>
<organism evidence="1 2">
    <name type="scientific">Rhizoctonia solani</name>
    <dbReference type="NCBI Taxonomy" id="456999"/>
    <lineage>
        <taxon>Eukaryota</taxon>
        <taxon>Fungi</taxon>
        <taxon>Dikarya</taxon>
        <taxon>Basidiomycota</taxon>
        <taxon>Agaricomycotina</taxon>
        <taxon>Agaricomycetes</taxon>
        <taxon>Cantharellales</taxon>
        <taxon>Ceratobasidiaceae</taxon>
        <taxon>Rhizoctonia</taxon>
    </lineage>
</organism>
<protein>
    <submittedName>
        <fullName evidence="1">Uncharacterized protein</fullName>
    </submittedName>
</protein>
<evidence type="ECO:0000313" key="2">
    <source>
        <dbReference type="Proteomes" id="UP000044841"/>
    </source>
</evidence>
<dbReference type="AlphaFoldDB" id="A0A0K6FQ23"/>
<sequence>MAEQRTIHSINVPLIKSPSLRVPRPVELPPDIHPLPEDVTAYFVYPFTIEPHILTLESSRQTTLAAHAARRDAYLRAREEEKIRRKKEALRRVAPGFDPDMGTLLPTKLSTPMAHTPTVPAIQKGSIVSPPRSAMDDVVDQLAAMESRLSQPLSPRPNNIS</sequence>
<gene>
    <name evidence="1" type="ORF">RSOLAG22IIIB_03441</name>
</gene>
<keyword evidence="2" id="KW-1185">Reference proteome</keyword>
<reference evidence="1 2" key="1">
    <citation type="submission" date="2015-07" db="EMBL/GenBank/DDBJ databases">
        <authorList>
            <person name="Noorani M."/>
        </authorList>
    </citation>
    <scope>NUCLEOTIDE SEQUENCE [LARGE SCALE GENOMIC DNA]</scope>
    <source>
        <strain evidence="1">BBA 69670</strain>
    </source>
</reference>
<evidence type="ECO:0000313" key="1">
    <source>
        <dbReference type="EMBL" id="CUA68202.1"/>
    </source>
</evidence>
<accession>A0A0K6FQ23</accession>
<dbReference type="Proteomes" id="UP000044841">
    <property type="component" value="Unassembled WGS sequence"/>
</dbReference>
<dbReference type="EMBL" id="CYGV01000335">
    <property type="protein sequence ID" value="CUA68202.1"/>
    <property type="molecule type" value="Genomic_DNA"/>
</dbReference>
<proteinExistence type="predicted"/>